<dbReference type="EMBL" id="VORX01000005">
    <property type="protein sequence ID" value="TXE07357.1"/>
    <property type="molecule type" value="Genomic_DNA"/>
</dbReference>
<name>A0A5C7AG89_9FLAO</name>
<dbReference type="Proteomes" id="UP000321734">
    <property type="component" value="Unassembled WGS sequence"/>
</dbReference>
<organism evidence="1 2">
    <name type="scientific">Gelidibacter salicanalis</name>
    <dbReference type="NCBI Taxonomy" id="291193"/>
    <lineage>
        <taxon>Bacteria</taxon>
        <taxon>Pseudomonadati</taxon>
        <taxon>Bacteroidota</taxon>
        <taxon>Flavobacteriia</taxon>
        <taxon>Flavobacteriales</taxon>
        <taxon>Flavobacteriaceae</taxon>
        <taxon>Gelidibacter</taxon>
    </lineage>
</organism>
<protein>
    <submittedName>
        <fullName evidence="1">Uncharacterized protein</fullName>
    </submittedName>
</protein>
<sequence>MEDTTWPKLSFEASKDTYETVHLWTQIIGKIKLALNPWINHSWHATLKVTTNGLTSGPIFAEDKQLEIVLNFLEHRLEIISSDDEKKTFDLETLKVSSCYKNVLAYLEEIGIAIKINAIPNEIEGAIPFHDNHEGTYDTEAAIKFHKAMLKVNKVFTQYRSEFRGKSSDVQFFWGSFDLAISRFSGRKAPLHPGGIPNLPDWVTQEAYSHEVMSCGFWPGNEAVPFAAFYSYIYPAPDGFKAAAVKPSSAYFHDDLGEFILTYEDVQKSENPSETLLEFLRNSYDHAAKLADWDIEKFKFKLEKI</sequence>
<keyword evidence="2" id="KW-1185">Reference proteome</keyword>
<dbReference type="AlphaFoldDB" id="A0A5C7AG89"/>
<dbReference type="InterPro" id="IPR046038">
    <property type="entry name" value="DUF5996"/>
</dbReference>
<proteinExistence type="predicted"/>
<gene>
    <name evidence="1" type="ORF">ES711_11360</name>
</gene>
<evidence type="ECO:0000313" key="2">
    <source>
        <dbReference type="Proteomes" id="UP000321734"/>
    </source>
</evidence>
<comment type="caution">
    <text evidence="1">The sequence shown here is derived from an EMBL/GenBank/DDBJ whole genome shotgun (WGS) entry which is preliminary data.</text>
</comment>
<dbReference type="Pfam" id="PF19459">
    <property type="entry name" value="DUF5996"/>
    <property type="match status" value="1"/>
</dbReference>
<reference evidence="1 2" key="1">
    <citation type="submission" date="2019-08" db="EMBL/GenBank/DDBJ databases">
        <title>Genome sequence of Gelidibacter salicanalis IC162T.</title>
        <authorList>
            <person name="Bowman J.P."/>
        </authorList>
    </citation>
    <scope>NUCLEOTIDE SEQUENCE [LARGE SCALE GENOMIC DNA]</scope>
    <source>
        <strain evidence="1 2">IC162</strain>
    </source>
</reference>
<accession>A0A5C7AG89</accession>
<dbReference type="RefSeq" id="WP_146893430.1">
    <property type="nucleotide sequence ID" value="NZ_VORX01000005.1"/>
</dbReference>
<evidence type="ECO:0000313" key="1">
    <source>
        <dbReference type="EMBL" id="TXE07357.1"/>
    </source>
</evidence>
<dbReference type="OrthoDB" id="9800945at2"/>